<evidence type="ECO:0000313" key="2">
    <source>
        <dbReference type="Proteomes" id="UP001472677"/>
    </source>
</evidence>
<evidence type="ECO:0000313" key="1">
    <source>
        <dbReference type="EMBL" id="KAK8485986.1"/>
    </source>
</evidence>
<comment type="caution">
    <text evidence="1">The sequence shown here is derived from an EMBL/GenBank/DDBJ whole genome shotgun (WGS) entry which is preliminary data.</text>
</comment>
<gene>
    <name evidence="1" type="ORF">V6N12_047589</name>
</gene>
<name>A0ABR1ZZ10_9ROSI</name>
<dbReference type="PANTHER" id="PTHR31595">
    <property type="entry name" value="LONG-CHAIN-ALCOHOL O-FATTY-ACYLTRANSFERASE 3-RELATED"/>
    <property type="match status" value="1"/>
</dbReference>
<accession>A0ABR1ZZ10</accession>
<proteinExistence type="predicted"/>
<protein>
    <submittedName>
        <fullName evidence="1">Uncharacterized protein</fullName>
    </submittedName>
</protein>
<dbReference type="PANTHER" id="PTHR31595:SF70">
    <property type="entry name" value="LONG-CHAIN-ALCOHOL O-FATTY-ACYLTRANSFERASE 3-RELATED"/>
    <property type="match status" value="1"/>
</dbReference>
<dbReference type="EMBL" id="JBBPBM010001225">
    <property type="protein sequence ID" value="KAK8485986.1"/>
    <property type="molecule type" value="Genomic_DNA"/>
</dbReference>
<sequence length="174" mass="19656">MEGFGYSFPFLLFLLFIKTAQRHFQAYFFDPILPPLPLPPLSPSAPPISLASPVTTFFLAWPGNFKLLLFAFDQPPLSPPPPSLFRFISLASLPIKPKTTAPFQSKSKPPHRSNNRSHHLSKSILVAIKVVILALLYHYYNYKQYLHKNVVLAMICVHMYVELELILALVAVPA</sequence>
<organism evidence="1 2">
    <name type="scientific">Hibiscus sabdariffa</name>
    <name type="common">roselle</name>
    <dbReference type="NCBI Taxonomy" id="183260"/>
    <lineage>
        <taxon>Eukaryota</taxon>
        <taxon>Viridiplantae</taxon>
        <taxon>Streptophyta</taxon>
        <taxon>Embryophyta</taxon>
        <taxon>Tracheophyta</taxon>
        <taxon>Spermatophyta</taxon>
        <taxon>Magnoliopsida</taxon>
        <taxon>eudicotyledons</taxon>
        <taxon>Gunneridae</taxon>
        <taxon>Pentapetalae</taxon>
        <taxon>rosids</taxon>
        <taxon>malvids</taxon>
        <taxon>Malvales</taxon>
        <taxon>Malvaceae</taxon>
        <taxon>Malvoideae</taxon>
        <taxon>Hibiscus</taxon>
    </lineage>
</organism>
<dbReference type="Proteomes" id="UP001472677">
    <property type="component" value="Unassembled WGS sequence"/>
</dbReference>
<keyword evidence="2" id="KW-1185">Reference proteome</keyword>
<reference evidence="1 2" key="1">
    <citation type="journal article" date="2024" name="G3 (Bethesda)">
        <title>Genome assembly of Hibiscus sabdariffa L. provides insights into metabolisms of medicinal natural products.</title>
        <authorList>
            <person name="Kim T."/>
        </authorList>
    </citation>
    <scope>NUCLEOTIDE SEQUENCE [LARGE SCALE GENOMIC DNA]</scope>
    <source>
        <strain evidence="1">TK-2024</strain>
        <tissue evidence="1">Old leaves</tissue>
    </source>
</reference>
<dbReference type="InterPro" id="IPR044851">
    <property type="entry name" value="Wax_synthase"/>
</dbReference>